<dbReference type="InterPro" id="IPR036393">
    <property type="entry name" value="AceGlu_kinase-like_sf"/>
</dbReference>
<dbReference type="OrthoDB" id="9803155at2"/>
<evidence type="ECO:0000256" key="5">
    <source>
        <dbReference type="ARBA" id="ARBA00022741"/>
    </source>
</evidence>
<gene>
    <name evidence="9 10" type="primary">argB</name>
    <name evidence="10" type="ORF">CB4_00711</name>
</gene>
<organism evidence="10 11">
    <name type="scientific">Aneurinibacillus soli</name>
    <dbReference type="NCBI Taxonomy" id="1500254"/>
    <lineage>
        <taxon>Bacteria</taxon>
        <taxon>Bacillati</taxon>
        <taxon>Bacillota</taxon>
        <taxon>Bacilli</taxon>
        <taxon>Bacillales</taxon>
        <taxon>Paenibacillaceae</taxon>
        <taxon>Aneurinibacillus group</taxon>
        <taxon>Aneurinibacillus</taxon>
    </lineage>
</organism>
<dbReference type="EMBL" id="AP017312">
    <property type="protein sequence ID" value="BAU26584.1"/>
    <property type="molecule type" value="Genomic_DNA"/>
</dbReference>
<evidence type="ECO:0000256" key="2">
    <source>
        <dbReference type="ARBA" id="ARBA00022571"/>
    </source>
</evidence>
<dbReference type="FunFam" id="3.40.1160.10:FF:000004">
    <property type="entry name" value="Acetylglutamate kinase"/>
    <property type="match status" value="1"/>
</dbReference>
<evidence type="ECO:0000256" key="1">
    <source>
        <dbReference type="ARBA" id="ARBA00004828"/>
    </source>
</evidence>
<comment type="subcellular location">
    <subcellularLocation>
        <location evidence="9">Cytoplasm</location>
    </subcellularLocation>
</comment>
<dbReference type="KEGG" id="asoc:CB4_00711"/>
<dbReference type="EC" id="2.7.2.8" evidence="9"/>
<comment type="function">
    <text evidence="9">Catalyzes the ATP-dependent phosphorylation of N-acetyl-L-glutamate.</text>
</comment>
<evidence type="ECO:0000256" key="4">
    <source>
        <dbReference type="ARBA" id="ARBA00022679"/>
    </source>
</evidence>
<protein>
    <recommendedName>
        <fullName evidence="9">Acetylglutamate kinase</fullName>
        <ecNumber evidence="9">2.7.2.8</ecNumber>
    </recommendedName>
    <alternativeName>
        <fullName evidence="9">N-acetyl-L-glutamate 5-phosphotransferase</fullName>
    </alternativeName>
    <alternativeName>
        <fullName evidence="9">NAG kinase</fullName>
        <shortName evidence="9">NAGK</shortName>
    </alternativeName>
</protein>
<keyword evidence="5 9" id="KW-0547">Nucleotide-binding</keyword>
<dbReference type="InterPro" id="IPR001048">
    <property type="entry name" value="Asp/Glu/Uridylate_kinase"/>
</dbReference>
<keyword evidence="7 9" id="KW-0067">ATP-binding</keyword>
<dbReference type="NCBIfam" id="TIGR00761">
    <property type="entry name" value="argB"/>
    <property type="match status" value="1"/>
</dbReference>
<feature type="binding site" evidence="9">
    <location>
        <position position="155"/>
    </location>
    <ligand>
        <name>substrate</name>
    </ligand>
</feature>
<keyword evidence="11" id="KW-1185">Reference proteome</keyword>
<keyword evidence="3 9" id="KW-0028">Amino-acid biosynthesis</keyword>
<comment type="catalytic activity">
    <reaction evidence="8 9">
        <text>N-acetyl-L-glutamate + ATP = N-acetyl-L-glutamyl 5-phosphate + ADP</text>
        <dbReference type="Rhea" id="RHEA:14629"/>
        <dbReference type="ChEBI" id="CHEBI:30616"/>
        <dbReference type="ChEBI" id="CHEBI:44337"/>
        <dbReference type="ChEBI" id="CHEBI:57936"/>
        <dbReference type="ChEBI" id="CHEBI:456216"/>
        <dbReference type="EC" id="2.7.2.8"/>
    </reaction>
</comment>
<dbReference type="CDD" id="cd04238">
    <property type="entry name" value="AAK_NAGK-like"/>
    <property type="match status" value="1"/>
</dbReference>
<dbReference type="Gene3D" id="3.40.1160.10">
    <property type="entry name" value="Acetylglutamate kinase-like"/>
    <property type="match status" value="1"/>
</dbReference>
<proteinExistence type="inferred from homology"/>
<dbReference type="InterPro" id="IPR004662">
    <property type="entry name" value="AcgluKinase_fam"/>
</dbReference>
<comment type="pathway">
    <text evidence="1 9">Amino-acid biosynthesis; L-arginine biosynthesis; N(2)-acetyl-L-ornithine from L-glutamate: step 2/4.</text>
</comment>
<comment type="similarity">
    <text evidence="9">Belongs to the acetylglutamate kinase family. ArgB subfamily.</text>
</comment>
<dbReference type="HAMAP" id="MF_00082">
    <property type="entry name" value="ArgB"/>
    <property type="match status" value="1"/>
</dbReference>
<keyword evidence="6 9" id="KW-0418">Kinase</keyword>
<feature type="site" description="Transition state stabilizer" evidence="9">
    <location>
        <position position="8"/>
    </location>
</feature>
<dbReference type="GO" id="GO:0042450">
    <property type="term" value="P:L-arginine biosynthetic process via ornithine"/>
    <property type="evidence" value="ECO:0007669"/>
    <property type="project" value="UniProtKB-UniRule"/>
</dbReference>
<keyword evidence="2 9" id="KW-0055">Arginine biosynthesis</keyword>
<dbReference type="Proteomes" id="UP000217696">
    <property type="component" value="Chromosome"/>
</dbReference>
<evidence type="ECO:0000256" key="8">
    <source>
        <dbReference type="ARBA" id="ARBA00048141"/>
    </source>
</evidence>
<name>A0A0U4WCN4_9BACL</name>
<feature type="binding site" evidence="9">
    <location>
        <position position="63"/>
    </location>
    <ligand>
        <name>substrate</name>
    </ligand>
</feature>
<evidence type="ECO:0000313" key="11">
    <source>
        <dbReference type="Proteomes" id="UP000217696"/>
    </source>
</evidence>
<evidence type="ECO:0000256" key="6">
    <source>
        <dbReference type="ARBA" id="ARBA00022777"/>
    </source>
</evidence>
<dbReference type="GO" id="GO:0005737">
    <property type="term" value="C:cytoplasm"/>
    <property type="evidence" value="ECO:0007669"/>
    <property type="project" value="UniProtKB-SubCell"/>
</dbReference>
<dbReference type="InterPro" id="IPR001057">
    <property type="entry name" value="Glu/AcGlu_kinase"/>
</dbReference>
<dbReference type="PIRSF" id="PIRSF000728">
    <property type="entry name" value="NAGK"/>
    <property type="match status" value="1"/>
</dbReference>
<keyword evidence="9" id="KW-0963">Cytoplasm</keyword>
<dbReference type="GO" id="GO:0003991">
    <property type="term" value="F:acetylglutamate kinase activity"/>
    <property type="evidence" value="ECO:0007669"/>
    <property type="project" value="UniProtKB-UniRule"/>
</dbReference>
<dbReference type="RefSeq" id="WP_096463618.1">
    <property type="nucleotide sequence ID" value="NZ_AP017312.1"/>
</dbReference>
<dbReference type="Pfam" id="PF00696">
    <property type="entry name" value="AA_kinase"/>
    <property type="match status" value="1"/>
</dbReference>
<dbReference type="PANTHER" id="PTHR23342">
    <property type="entry name" value="N-ACETYLGLUTAMATE SYNTHASE"/>
    <property type="match status" value="1"/>
</dbReference>
<dbReference type="UniPathway" id="UPA00068">
    <property type="reaction ID" value="UER00107"/>
</dbReference>
<dbReference type="SUPFAM" id="SSF53633">
    <property type="entry name" value="Carbamate kinase-like"/>
    <property type="match status" value="1"/>
</dbReference>
<reference evidence="10 11" key="1">
    <citation type="submission" date="2015-12" db="EMBL/GenBank/DDBJ databases">
        <title>Genome sequence of Aneurinibacillus soli.</title>
        <authorList>
            <person name="Lee J.S."/>
            <person name="Lee K.C."/>
            <person name="Kim K.K."/>
            <person name="Lee B.W."/>
        </authorList>
    </citation>
    <scope>NUCLEOTIDE SEQUENCE [LARGE SCALE GENOMIC DNA]</scope>
    <source>
        <strain evidence="10 11">CB4</strain>
    </source>
</reference>
<evidence type="ECO:0000313" key="10">
    <source>
        <dbReference type="EMBL" id="BAU26584.1"/>
    </source>
</evidence>
<evidence type="ECO:0000256" key="3">
    <source>
        <dbReference type="ARBA" id="ARBA00022605"/>
    </source>
</evidence>
<evidence type="ECO:0000256" key="7">
    <source>
        <dbReference type="ARBA" id="ARBA00022840"/>
    </source>
</evidence>
<dbReference type="PANTHER" id="PTHR23342:SF0">
    <property type="entry name" value="N-ACETYLGLUTAMATE SYNTHASE, MITOCHONDRIAL"/>
    <property type="match status" value="1"/>
</dbReference>
<dbReference type="AlphaFoldDB" id="A0A0U4WCN4"/>
<dbReference type="GO" id="GO:0005524">
    <property type="term" value="F:ATP binding"/>
    <property type="evidence" value="ECO:0007669"/>
    <property type="project" value="UniProtKB-UniRule"/>
</dbReference>
<dbReference type="InterPro" id="IPR037528">
    <property type="entry name" value="ArgB"/>
</dbReference>
<feature type="binding site" evidence="9">
    <location>
        <begin position="41"/>
        <end position="42"/>
    </location>
    <ligand>
        <name>substrate</name>
    </ligand>
</feature>
<evidence type="ECO:0000256" key="9">
    <source>
        <dbReference type="HAMAP-Rule" id="MF_00082"/>
    </source>
</evidence>
<feature type="site" description="Transition state stabilizer" evidence="9">
    <location>
        <position position="218"/>
    </location>
</feature>
<sequence>MGNQLVIKCGGSTLEQLPASFYEDLTALQQGETNVVIVHGGGPAISNTLKQMGIEPHFIDGLRVTDAPTLKVAKMVLIGDTNKRVVTSIQQAGGRAAGISGIDGQTIRVTQGPEHLGFVGEIQRVEPALIEALSGAGMVPVIAPLGVDETGQVYNINADTAAGAVAGALGVGQLVMVTDVPGVMQEIDGVKQVLPQLDRTQIEALIADGVIYGGMIPKVRAALDALGQQVEEVLIINGYEPGILRKVAAGEAVGTKIVAEGKVEHA</sequence>
<dbReference type="PRINTS" id="PR00474">
    <property type="entry name" value="GLU5KINASE"/>
</dbReference>
<keyword evidence="4 9" id="KW-0808">Transferase</keyword>
<accession>A0A0U4WCN4</accession>